<dbReference type="EMBL" id="BA000028">
    <property type="protein sequence ID" value="BAC15313.1"/>
    <property type="molecule type" value="Genomic_DNA"/>
</dbReference>
<accession>Q8EL74</accession>
<dbReference type="Proteomes" id="UP000000822">
    <property type="component" value="Chromosome"/>
</dbReference>
<name>Q8EL74_OCEIH</name>
<reference evidence="1 2" key="1">
    <citation type="journal article" date="2001" name="FEMS Microbiol. Lett.">
        <title>Oceanobacillus iheyensis gen. nov., sp. nov., a deep-sea extremely halotolerant and alkaliphilic species isolated from a depth of 1050 m on the Iheya Ridge.</title>
        <authorList>
            <person name="Lu J."/>
            <person name="Nogi Y."/>
            <person name="Takami H."/>
        </authorList>
    </citation>
    <scope>NUCLEOTIDE SEQUENCE [LARGE SCALE GENOMIC DNA]</scope>
    <source>
        <strain evidence="2">DSM 14371 / CIP 107618 / JCM 11309 / KCTC 3954 / HTE831</strain>
    </source>
</reference>
<protein>
    <submittedName>
        <fullName evidence="1">Uncharacterized protein</fullName>
    </submittedName>
</protein>
<dbReference type="STRING" id="221109.gene:10735609"/>
<dbReference type="OrthoDB" id="2665022at2"/>
<proteinExistence type="predicted"/>
<gene>
    <name evidence="1" type="ordered locus">OB3357</name>
</gene>
<dbReference type="RefSeq" id="WP_011067754.1">
    <property type="nucleotide sequence ID" value="NC_004193.1"/>
</dbReference>
<sequence length="108" mass="12377">MKRQQQTIKQQLDNELEQLTFTKQAVIIHHVQKQTWKQKCAAIWNKEIEVPLIPVTSVSLVVLLSVGIAFSGDSDSTPENTHSYETIKVGGNVYIKEDFEELVMQYED</sequence>
<evidence type="ECO:0000313" key="2">
    <source>
        <dbReference type="Proteomes" id="UP000000822"/>
    </source>
</evidence>
<dbReference type="KEGG" id="oih:OB3357"/>
<evidence type="ECO:0000313" key="1">
    <source>
        <dbReference type="EMBL" id="BAC15313.1"/>
    </source>
</evidence>
<reference evidence="1 2" key="2">
    <citation type="journal article" date="2002" name="Nucleic Acids Res.">
        <title>Genome sequence of Oceanobacillus iheyensis isolated from the Iheya Ridge and its unexpected adaptive capabilities to extreme environments.</title>
        <authorList>
            <person name="Takami H."/>
            <person name="Takaki Y."/>
            <person name="Uchiyama I."/>
        </authorList>
    </citation>
    <scope>NUCLEOTIDE SEQUENCE [LARGE SCALE GENOMIC DNA]</scope>
    <source>
        <strain evidence="2">DSM 14371 / CIP 107618 / JCM 11309 / KCTC 3954 / HTE831</strain>
    </source>
</reference>
<organism evidence="1 2">
    <name type="scientific">Oceanobacillus iheyensis (strain DSM 14371 / CIP 107618 / JCM 11309 / KCTC 3954 / HTE831)</name>
    <dbReference type="NCBI Taxonomy" id="221109"/>
    <lineage>
        <taxon>Bacteria</taxon>
        <taxon>Bacillati</taxon>
        <taxon>Bacillota</taxon>
        <taxon>Bacilli</taxon>
        <taxon>Bacillales</taxon>
        <taxon>Bacillaceae</taxon>
        <taxon>Oceanobacillus</taxon>
    </lineage>
</organism>
<keyword evidence="2" id="KW-1185">Reference proteome</keyword>
<dbReference type="eggNOG" id="ENOG5033FI5">
    <property type="taxonomic scope" value="Bacteria"/>
</dbReference>
<dbReference type="AlphaFoldDB" id="Q8EL74"/>
<dbReference type="HOGENOM" id="CLU_2106559_0_0_9"/>